<comment type="similarity">
    <text evidence="4 12">Belongs to the GMC oxidoreductase family.</text>
</comment>
<dbReference type="Gene3D" id="3.50.50.60">
    <property type="entry name" value="FAD/NAD(P)-binding domain"/>
    <property type="match status" value="2"/>
</dbReference>
<reference evidence="19" key="1">
    <citation type="submission" date="2022-05" db="EMBL/GenBank/DDBJ databases">
        <title>The Musa troglodytarum L. genome provides insights into the mechanism of non-climacteric behaviour and enrichment of carotenoids.</title>
        <authorList>
            <person name="Wang J."/>
        </authorList>
    </citation>
    <scope>NUCLEOTIDE SEQUENCE</scope>
    <source>
        <tissue evidence="19">Leaf</tissue>
    </source>
</reference>
<keyword evidence="9 15" id="KW-1133">Transmembrane helix</keyword>
<dbReference type="SUPFAM" id="SSF51905">
    <property type="entry name" value="FAD/NAD(P)-binding domain"/>
    <property type="match status" value="1"/>
</dbReference>
<dbReference type="Pfam" id="PF05199">
    <property type="entry name" value="GMC_oxred_C"/>
    <property type="match status" value="1"/>
</dbReference>
<evidence type="ECO:0000256" key="13">
    <source>
        <dbReference type="PIRSR" id="PIRSR028937-1"/>
    </source>
</evidence>
<dbReference type="EMBL" id="CP097503">
    <property type="protein sequence ID" value="URD79693.1"/>
    <property type="molecule type" value="Genomic_DNA"/>
</dbReference>
<dbReference type="Pfam" id="PF00732">
    <property type="entry name" value="GMC_oxred_N"/>
    <property type="match status" value="1"/>
</dbReference>
<dbReference type="AlphaFoldDB" id="A0A9E7JFX9"/>
<name>A0A9E7JFX9_9LILI</name>
<evidence type="ECO:0000256" key="5">
    <source>
        <dbReference type="ARBA" id="ARBA00013125"/>
    </source>
</evidence>
<sequence>MSSQYIRLPMDQKGCLERFGGRREGMERRGGHPLLRGGRRAEKGGYRHGFSAAQMRTLSAMCGTLVPAVPMEAACLGGGKDEVPDEAAKAFFLASGSDSPVPEEVAELMVRRGQKEAVALVKLVLWVLATRLGTLALCGSLSLSWRFPFINKFSDMPVEKRERVLVKWNREKSFFIFLRLVFVIVKVFCLYAFYSMTNEEEENGAWKAIGYDVPSEEKPHKSRGERPLEKGIIETMDKTDSSLLRSLVEKGLPVTDNPREHTYTIECDVVIAGSGCGGGVAAAVLASAGHKVVVLEKGNYFTAEDYTALEAPSMDQLYEAGGILSSVDVKMMLMAGSTVGGGSAVNWAACVRTPDFVLREWAEEHHLQLFNSPTYTAAMDSVCARLGVTEKCTEEGFQNQVLRRGCQNLGLEVESVLRNSSEDHYCGTCCYGCRSGDKRGTDTTWLVDAVDCGAVIITACKAERFIIEEDREDSSSKKKKKKKCLGLIARTLNSTITKTLRIEAKATISACGSLLTPPLMVASGLRNPNIGKNLRLHPVLLAWGYFPESASDLKGKNFQGGIITSMHKVKASENSNATVSIIETAVLGPASFATVFPWVSGKDMKEKMLRYSRTAHLFALVRDRGAGTIEGEGRLKYRFDRSDRENLREGLRRALRILVAAGAAEVGTHRSDGQRIRCKGLKEEELEEFLDGIDSVGGPRSRSDVWTLHCSAHQMGSCRMGVSEEEGGVDERGESWEAAGLFVCDASVVPTAVGINPMITIESIAYCLSQGIAESLKRRP</sequence>
<dbReference type="InterPro" id="IPR003953">
    <property type="entry name" value="FAD-dep_OxRdtase_2_FAD-bd"/>
</dbReference>
<dbReference type="OrthoDB" id="269227at2759"/>
<evidence type="ECO:0000256" key="4">
    <source>
        <dbReference type="ARBA" id="ARBA00010790"/>
    </source>
</evidence>
<evidence type="ECO:0000256" key="9">
    <source>
        <dbReference type="ARBA" id="ARBA00022989"/>
    </source>
</evidence>
<keyword evidence="11 12" id="KW-0472">Membrane</keyword>
<feature type="domain" description="FAD-dependent oxidoreductase 2 FAD-binding" evidence="17">
    <location>
        <begin position="268"/>
        <end position="301"/>
    </location>
</feature>
<evidence type="ECO:0000256" key="6">
    <source>
        <dbReference type="ARBA" id="ARBA00022630"/>
    </source>
</evidence>
<dbReference type="PANTHER" id="PTHR46056:SF12">
    <property type="entry name" value="LONG-CHAIN-ALCOHOL OXIDASE"/>
    <property type="match status" value="1"/>
</dbReference>
<gene>
    <name evidence="19" type="ORF">MUK42_05362</name>
</gene>
<dbReference type="InterPro" id="IPR007867">
    <property type="entry name" value="GMC_OxRtase_C"/>
</dbReference>
<evidence type="ECO:0000256" key="12">
    <source>
        <dbReference type="PIRNR" id="PIRNR028937"/>
    </source>
</evidence>
<comment type="catalytic activity">
    <reaction evidence="1 12">
        <text>a long-chain primary fatty alcohol + O2 = a long-chain fatty aldehyde + H2O2</text>
        <dbReference type="Rhea" id="RHEA:22756"/>
        <dbReference type="ChEBI" id="CHEBI:15379"/>
        <dbReference type="ChEBI" id="CHEBI:16240"/>
        <dbReference type="ChEBI" id="CHEBI:17176"/>
        <dbReference type="ChEBI" id="CHEBI:77396"/>
        <dbReference type="EC" id="1.1.3.20"/>
    </reaction>
</comment>
<dbReference type="Pfam" id="PF00890">
    <property type="entry name" value="FAD_binding_2"/>
    <property type="match status" value="1"/>
</dbReference>
<evidence type="ECO:0000256" key="8">
    <source>
        <dbReference type="ARBA" id="ARBA00022827"/>
    </source>
</evidence>
<dbReference type="GO" id="GO:0016020">
    <property type="term" value="C:membrane"/>
    <property type="evidence" value="ECO:0007669"/>
    <property type="project" value="UniProtKB-SubCell"/>
</dbReference>
<dbReference type="InterPro" id="IPR000172">
    <property type="entry name" value="GMC_OxRdtase_N"/>
</dbReference>
<proteinExistence type="inferred from homology"/>
<dbReference type="Proteomes" id="UP001055439">
    <property type="component" value="Chromosome 10"/>
</dbReference>
<keyword evidence="7 15" id="KW-0812">Transmembrane</keyword>
<evidence type="ECO:0000259" key="17">
    <source>
        <dbReference type="Pfam" id="PF00890"/>
    </source>
</evidence>
<evidence type="ECO:0000256" key="7">
    <source>
        <dbReference type="ARBA" id="ARBA00022692"/>
    </source>
</evidence>
<dbReference type="EC" id="1.1.3.20" evidence="5 12"/>
<keyword evidence="20" id="KW-1185">Reference proteome</keyword>
<feature type="active site" description="Proton acceptor" evidence="13">
    <location>
        <position position="713"/>
    </location>
</feature>
<evidence type="ECO:0000256" key="14">
    <source>
        <dbReference type="PIRSR" id="PIRSR028937-2"/>
    </source>
</evidence>
<evidence type="ECO:0000313" key="20">
    <source>
        <dbReference type="Proteomes" id="UP001055439"/>
    </source>
</evidence>
<comment type="subcellular location">
    <subcellularLocation>
        <location evidence="3 12">Membrane</location>
    </subcellularLocation>
</comment>
<keyword evidence="8 14" id="KW-0274">FAD</keyword>
<comment type="function">
    <text evidence="2 12">Long-chain fatty alcohol oxidase involved in the omega-oxidation pathway of lipid degradation.</text>
</comment>
<evidence type="ECO:0000259" key="16">
    <source>
        <dbReference type="Pfam" id="PF00732"/>
    </source>
</evidence>
<evidence type="ECO:0000256" key="3">
    <source>
        <dbReference type="ARBA" id="ARBA00004370"/>
    </source>
</evidence>
<accession>A0A9E7JFX9</accession>
<dbReference type="GO" id="GO:0046577">
    <property type="term" value="F:long-chain-alcohol oxidase activity"/>
    <property type="evidence" value="ECO:0007669"/>
    <property type="project" value="UniProtKB-EC"/>
</dbReference>
<evidence type="ECO:0000313" key="19">
    <source>
        <dbReference type="EMBL" id="URD79693.1"/>
    </source>
</evidence>
<protein>
    <recommendedName>
        <fullName evidence="5 12">Long-chain-alcohol oxidase</fullName>
        <ecNumber evidence="5 12">1.1.3.20</ecNumber>
    </recommendedName>
</protein>
<evidence type="ECO:0000259" key="18">
    <source>
        <dbReference type="Pfam" id="PF05199"/>
    </source>
</evidence>
<keyword evidence="6" id="KW-0285">Flavoprotein</keyword>
<dbReference type="GO" id="GO:0050660">
    <property type="term" value="F:flavin adenine dinucleotide binding"/>
    <property type="evidence" value="ECO:0007669"/>
    <property type="project" value="InterPro"/>
</dbReference>
<feature type="domain" description="Glucose-methanol-choline oxidoreductase C-terminal" evidence="18">
    <location>
        <begin position="634"/>
        <end position="765"/>
    </location>
</feature>
<feature type="binding site" evidence="14">
    <location>
        <begin position="267"/>
        <end position="282"/>
    </location>
    <ligand>
        <name>FAD</name>
        <dbReference type="ChEBI" id="CHEBI:57692"/>
    </ligand>
</feature>
<evidence type="ECO:0000256" key="1">
    <source>
        <dbReference type="ARBA" id="ARBA00000920"/>
    </source>
</evidence>
<dbReference type="InterPro" id="IPR036188">
    <property type="entry name" value="FAD/NAD-bd_sf"/>
</dbReference>
<organism evidence="19 20">
    <name type="scientific">Musa troglodytarum</name>
    <name type="common">fe'i banana</name>
    <dbReference type="NCBI Taxonomy" id="320322"/>
    <lineage>
        <taxon>Eukaryota</taxon>
        <taxon>Viridiplantae</taxon>
        <taxon>Streptophyta</taxon>
        <taxon>Embryophyta</taxon>
        <taxon>Tracheophyta</taxon>
        <taxon>Spermatophyta</taxon>
        <taxon>Magnoliopsida</taxon>
        <taxon>Liliopsida</taxon>
        <taxon>Zingiberales</taxon>
        <taxon>Musaceae</taxon>
        <taxon>Musa</taxon>
    </lineage>
</organism>
<feature type="transmembrane region" description="Helical" evidence="15">
    <location>
        <begin position="174"/>
        <end position="194"/>
    </location>
</feature>
<dbReference type="InterPro" id="IPR012400">
    <property type="entry name" value="Long_Oxdase"/>
</dbReference>
<dbReference type="PANTHER" id="PTHR46056">
    <property type="entry name" value="LONG-CHAIN-ALCOHOL OXIDASE"/>
    <property type="match status" value="1"/>
</dbReference>
<dbReference type="PIRSF" id="PIRSF028937">
    <property type="entry name" value="Lg_Ch_AO"/>
    <property type="match status" value="1"/>
</dbReference>
<evidence type="ECO:0000256" key="2">
    <source>
        <dbReference type="ARBA" id="ARBA00003842"/>
    </source>
</evidence>
<feature type="domain" description="Glucose-methanol-choline oxidoreductase N-terminal" evidence="16">
    <location>
        <begin position="314"/>
        <end position="539"/>
    </location>
</feature>
<evidence type="ECO:0000256" key="11">
    <source>
        <dbReference type="ARBA" id="ARBA00023136"/>
    </source>
</evidence>
<evidence type="ECO:0000256" key="15">
    <source>
        <dbReference type="SAM" id="Phobius"/>
    </source>
</evidence>
<evidence type="ECO:0000256" key="10">
    <source>
        <dbReference type="ARBA" id="ARBA00023002"/>
    </source>
</evidence>
<keyword evidence="10 12" id="KW-0560">Oxidoreductase</keyword>